<dbReference type="RefSeq" id="WP_248951962.1">
    <property type="nucleotide sequence ID" value="NZ_JAKILB010000024.1"/>
</dbReference>
<evidence type="ECO:0000313" key="4">
    <source>
        <dbReference type="EMBL" id="MCL1141030.1"/>
    </source>
</evidence>
<name>A0A9X1ZJN8_9GAMM</name>
<evidence type="ECO:0000256" key="1">
    <source>
        <dbReference type="ARBA" id="ARBA00006171"/>
    </source>
</evidence>
<comment type="similarity">
    <text evidence="1">Belongs to the HAD-like hydrolase superfamily. CbbY/CbbZ/Gph/YieH family.</text>
</comment>
<dbReference type="PRINTS" id="PR00413">
    <property type="entry name" value="HADHALOGNASE"/>
</dbReference>
<dbReference type="NCBIfam" id="NF008087">
    <property type="entry name" value="PRK10826.1"/>
    <property type="match status" value="1"/>
</dbReference>
<proteinExistence type="inferred from homology"/>
<dbReference type="InterPro" id="IPR023198">
    <property type="entry name" value="PGP-like_dom2"/>
</dbReference>
<dbReference type="SFLD" id="SFLDG01129">
    <property type="entry name" value="C1.5:_HAD__Beta-PGM__Phosphata"/>
    <property type="match status" value="1"/>
</dbReference>
<dbReference type="EC" id="3.1.3.22" evidence="4"/>
<dbReference type="Gene3D" id="3.40.50.1000">
    <property type="entry name" value="HAD superfamily/HAD-like"/>
    <property type="match status" value="1"/>
</dbReference>
<dbReference type="PANTHER" id="PTHR18901:SF38">
    <property type="entry name" value="PSEUDOURIDINE-5'-PHOSPHATASE"/>
    <property type="match status" value="1"/>
</dbReference>
<dbReference type="Proteomes" id="UP001139293">
    <property type="component" value="Unassembled WGS sequence"/>
</dbReference>
<keyword evidence="5" id="KW-1185">Reference proteome</keyword>
<comment type="caution">
    <text evidence="4">The sequence shown here is derived from an EMBL/GenBank/DDBJ whole genome shotgun (WGS) entry which is preliminary data.</text>
</comment>
<dbReference type="InterPro" id="IPR006439">
    <property type="entry name" value="HAD-SF_hydro_IA"/>
</dbReference>
<accession>A0A9X1ZJN8</accession>
<dbReference type="NCBIfam" id="TIGR01509">
    <property type="entry name" value="HAD-SF-IA-v3"/>
    <property type="match status" value="1"/>
</dbReference>
<dbReference type="FunFam" id="3.40.50.1000:FF:000036">
    <property type="entry name" value="HAD family hydrolase"/>
    <property type="match status" value="1"/>
</dbReference>
<gene>
    <name evidence="4" type="primary">hxpB</name>
    <name evidence="4" type="ORF">L2740_21085</name>
</gene>
<dbReference type="InterPro" id="IPR041492">
    <property type="entry name" value="HAD_2"/>
</dbReference>
<reference evidence="4" key="1">
    <citation type="submission" date="2022-01" db="EMBL/GenBank/DDBJ databases">
        <title>Whole genome-based taxonomy of the Shewanellaceae.</title>
        <authorList>
            <person name="Martin-Rodriguez A.J."/>
        </authorList>
    </citation>
    <scope>NUCLEOTIDE SEQUENCE</scope>
    <source>
        <strain evidence="4">KCTC 23973</strain>
    </source>
</reference>
<evidence type="ECO:0000313" key="5">
    <source>
        <dbReference type="Proteomes" id="UP001139293"/>
    </source>
</evidence>
<organism evidence="4 5">
    <name type="scientific">Shewanella pneumatophori</name>
    <dbReference type="NCBI Taxonomy" id="314092"/>
    <lineage>
        <taxon>Bacteria</taxon>
        <taxon>Pseudomonadati</taxon>
        <taxon>Pseudomonadota</taxon>
        <taxon>Gammaproteobacteria</taxon>
        <taxon>Alteromonadales</taxon>
        <taxon>Shewanellaceae</taxon>
        <taxon>Shewanella</taxon>
    </lineage>
</organism>
<dbReference type="InterPro" id="IPR036412">
    <property type="entry name" value="HAD-like_sf"/>
</dbReference>
<dbReference type="Gene3D" id="1.10.150.240">
    <property type="entry name" value="Putative phosphatase, domain 2"/>
    <property type="match status" value="1"/>
</dbReference>
<dbReference type="SFLD" id="SFLDG01135">
    <property type="entry name" value="C1.5.6:_HAD__Beta-PGM__Phospha"/>
    <property type="match status" value="1"/>
</dbReference>
<evidence type="ECO:0000256" key="2">
    <source>
        <dbReference type="ARBA" id="ARBA00022723"/>
    </source>
</evidence>
<dbReference type="EC" id="3.1.3.68" evidence="4"/>
<dbReference type="AlphaFoldDB" id="A0A9X1ZJN8"/>
<dbReference type="GO" id="GO:0050084">
    <property type="term" value="F:mannitol-1-phosphatase activity"/>
    <property type="evidence" value="ECO:0007669"/>
    <property type="project" value="UniProtKB-EC"/>
</dbReference>
<dbReference type="GO" id="GO:0003850">
    <property type="term" value="F:2-deoxyglucose-6-phosphatase activity"/>
    <property type="evidence" value="ECO:0007669"/>
    <property type="project" value="UniProtKB-EC"/>
</dbReference>
<dbReference type="GO" id="GO:0050286">
    <property type="term" value="F:sorbitol-6-phosphatase activity"/>
    <property type="evidence" value="ECO:0007669"/>
    <property type="project" value="UniProtKB-EC"/>
</dbReference>
<dbReference type="EMBL" id="JAKILB010000024">
    <property type="protein sequence ID" value="MCL1141030.1"/>
    <property type="molecule type" value="Genomic_DNA"/>
</dbReference>
<protein>
    <submittedName>
        <fullName evidence="4">Hexitol phosphatase HxpB</fullName>
        <ecNumber evidence="4">3.1.3.22</ecNumber>
        <ecNumber evidence="4">3.1.3.50</ecNumber>
        <ecNumber evidence="4">3.1.3.68</ecNumber>
    </submittedName>
</protein>
<dbReference type="Pfam" id="PF13419">
    <property type="entry name" value="HAD_2"/>
    <property type="match status" value="1"/>
</dbReference>
<keyword evidence="3 4" id="KW-0378">Hydrolase</keyword>
<dbReference type="SFLD" id="SFLDS00003">
    <property type="entry name" value="Haloacid_Dehalogenase"/>
    <property type="match status" value="1"/>
</dbReference>
<dbReference type="PANTHER" id="PTHR18901">
    <property type="entry name" value="2-DEOXYGLUCOSE-6-PHOSPHATE PHOSPHATASE 2"/>
    <property type="match status" value="1"/>
</dbReference>
<sequence length="222" mass="24474">MSTPKLKAVIFDMDGVLIDSEPSWQIAIFKVMNDLGLNVTMQDMTLTTGLRIDQVVEFWYQRCPWANYNNQQTAQAIVDQVVSYILADGQPMQGVSEALEACKELELKVGLATSSSSKIINAVLNRLQIESYFQAIESAENLQYGKPHPEVYLNCAAALNIDPINCLAIEDSFNGLVAARAANMQTVAIPEPQHANLTKWAIAHQQLDSLLDLAAYLTKSPS</sequence>
<keyword evidence="2" id="KW-0479">Metal-binding</keyword>
<evidence type="ECO:0000256" key="3">
    <source>
        <dbReference type="ARBA" id="ARBA00022801"/>
    </source>
</evidence>
<dbReference type="SUPFAM" id="SSF56784">
    <property type="entry name" value="HAD-like"/>
    <property type="match status" value="1"/>
</dbReference>
<dbReference type="InterPro" id="IPR023214">
    <property type="entry name" value="HAD_sf"/>
</dbReference>
<dbReference type="EC" id="3.1.3.50" evidence="4"/>
<dbReference type="GO" id="GO:0000287">
    <property type="term" value="F:magnesium ion binding"/>
    <property type="evidence" value="ECO:0007669"/>
    <property type="project" value="UniProtKB-ARBA"/>
</dbReference>